<protein>
    <submittedName>
        <fullName evidence="1">Uncharacterized protein</fullName>
    </submittedName>
</protein>
<gene>
    <name evidence="1" type="ORF">LDAN0321_LOCUS12090</name>
</gene>
<reference evidence="1" key="1">
    <citation type="submission" date="2021-01" db="EMBL/GenBank/DDBJ databases">
        <authorList>
            <person name="Corre E."/>
            <person name="Pelletier E."/>
            <person name="Niang G."/>
            <person name="Scheremetjew M."/>
            <person name="Finn R."/>
            <person name="Kale V."/>
            <person name="Holt S."/>
            <person name="Cochrane G."/>
            <person name="Meng A."/>
            <person name="Brown T."/>
            <person name="Cohen L."/>
        </authorList>
    </citation>
    <scope>NUCLEOTIDE SEQUENCE</scope>
    <source>
        <strain evidence="1">B650</strain>
    </source>
</reference>
<dbReference type="AlphaFoldDB" id="A0A7S2KUR6"/>
<organism evidence="1">
    <name type="scientific">Leptocylindrus danicus</name>
    <dbReference type="NCBI Taxonomy" id="163516"/>
    <lineage>
        <taxon>Eukaryota</taxon>
        <taxon>Sar</taxon>
        <taxon>Stramenopiles</taxon>
        <taxon>Ochrophyta</taxon>
        <taxon>Bacillariophyta</taxon>
        <taxon>Coscinodiscophyceae</taxon>
        <taxon>Chaetocerotophycidae</taxon>
        <taxon>Leptocylindrales</taxon>
        <taxon>Leptocylindraceae</taxon>
        <taxon>Leptocylindrus</taxon>
    </lineage>
</organism>
<sequence>MAKRGLRRMIGRDEPDERAKLHIPPEPLEIDDLTDKKEWFEILNARTGWVKDGELNAGREEITPQDVHDGSRYFIHIMSNRAMWYRRRDWNKRHASLLLRKFQ</sequence>
<proteinExistence type="predicted"/>
<accession>A0A7S2KUR6</accession>
<evidence type="ECO:0000313" key="1">
    <source>
        <dbReference type="EMBL" id="CAD9586931.1"/>
    </source>
</evidence>
<name>A0A7S2KUR6_9STRA</name>
<dbReference type="EMBL" id="HBGY01019007">
    <property type="protein sequence ID" value="CAD9586931.1"/>
    <property type="molecule type" value="Transcribed_RNA"/>
</dbReference>